<dbReference type="OrthoDB" id="1121921at2"/>
<dbReference type="AlphaFoldDB" id="A0A0L8VDT2"/>
<comment type="similarity">
    <text evidence="1">Belongs to the sigma-70 factor family. ECF subfamily.</text>
</comment>
<dbReference type="Pfam" id="PF08281">
    <property type="entry name" value="Sigma70_r4_2"/>
    <property type="match status" value="1"/>
</dbReference>
<dbReference type="SUPFAM" id="SSF88659">
    <property type="entry name" value="Sigma3 and sigma4 domains of RNA polymerase sigma factors"/>
    <property type="match status" value="1"/>
</dbReference>
<accession>A0A0L8VDT2</accession>
<dbReference type="InterPro" id="IPR036388">
    <property type="entry name" value="WH-like_DNA-bd_sf"/>
</dbReference>
<gene>
    <name evidence="6" type="ORF">NC99_05880</name>
</gene>
<keyword evidence="7" id="KW-1185">Reference proteome</keyword>
<evidence type="ECO:0000313" key="6">
    <source>
        <dbReference type="EMBL" id="KOH46611.1"/>
    </source>
</evidence>
<dbReference type="InterPro" id="IPR014284">
    <property type="entry name" value="RNA_pol_sigma-70_dom"/>
</dbReference>
<reference evidence="7" key="1">
    <citation type="submission" date="2015-07" db="EMBL/GenBank/DDBJ databases">
        <title>Genome sequencing of Sunxiuqinia dokdonensis strain SK.</title>
        <authorList>
            <person name="Ahn S."/>
            <person name="Kim B.-C."/>
        </authorList>
    </citation>
    <scope>NUCLEOTIDE SEQUENCE [LARGE SCALE GENOMIC DNA]</scope>
    <source>
        <strain evidence="7">SK</strain>
    </source>
</reference>
<evidence type="ECO:0000256" key="3">
    <source>
        <dbReference type="ARBA" id="ARBA00023082"/>
    </source>
</evidence>
<evidence type="ECO:0000256" key="1">
    <source>
        <dbReference type="ARBA" id="ARBA00010641"/>
    </source>
</evidence>
<dbReference type="InterPro" id="IPR013249">
    <property type="entry name" value="RNA_pol_sigma70_r4_t2"/>
</dbReference>
<dbReference type="EMBL" id="LGIA01000024">
    <property type="protein sequence ID" value="KOH46611.1"/>
    <property type="molecule type" value="Genomic_DNA"/>
</dbReference>
<keyword evidence="3" id="KW-0731">Sigma factor</keyword>
<dbReference type="SUPFAM" id="SSF88946">
    <property type="entry name" value="Sigma2 domain of RNA polymerase sigma factors"/>
    <property type="match status" value="1"/>
</dbReference>
<protein>
    <recommendedName>
        <fullName evidence="5">RNA polymerase sigma factor 70 region 4 type 2 domain-containing protein</fullName>
    </recommendedName>
</protein>
<dbReference type="GO" id="GO:0016987">
    <property type="term" value="F:sigma factor activity"/>
    <property type="evidence" value="ECO:0007669"/>
    <property type="project" value="UniProtKB-KW"/>
</dbReference>
<proteinExistence type="inferred from homology"/>
<keyword evidence="4" id="KW-0804">Transcription</keyword>
<dbReference type="InterPro" id="IPR039425">
    <property type="entry name" value="RNA_pol_sigma-70-like"/>
</dbReference>
<dbReference type="Gene3D" id="1.10.1740.10">
    <property type="match status" value="1"/>
</dbReference>
<sequence>MREPDHNNLDFLWHAFLNGDDKVFSVIYQQHVDRLLLYGRKLCPNKEWIHDSIQEVYLDLFLKRRKLGGKKIENLKAYLFVAFRNKLFKKMMKERKFQTLRLNGELEHDLFQSDYNIQNQIIDFELSREIKEALVKAVSALPSKQKEIIYLKFEEELEYSEIAEILKISIESARKLLYRALISLRKTLDQKQVQVLLYLFQKK</sequence>
<dbReference type="CDD" id="cd06171">
    <property type="entry name" value="Sigma70_r4"/>
    <property type="match status" value="1"/>
</dbReference>
<name>A0A0L8VDT2_9BACT</name>
<dbReference type="GO" id="GO:0006352">
    <property type="term" value="P:DNA-templated transcription initiation"/>
    <property type="evidence" value="ECO:0007669"/>
    <property type="project" value="InterPro"/>
</dbReference>
<dbReference type="STRING" id="1409788.NC99_05880"/>
<dbReference type="InterPro" id="IPR013325">
    <property type="entry name" value="RNA_pol_sigma_r2"/>
</dbReference>
<evidence type="ECO:0000259" key="5">
    <source>
        <dbReference type="Pfam" id="PF08281"/>
    </source>
</evidence>
<feature type="domain" description="RNA polymerase sigma factor 70 region 4 type 2" evidence="5">
    <location>
        <begin position="132"/>
        <end position="181"/>
    </location>
</feature>
<dbReference type="Gene3D" id="1.10.10.10">
    <property type="entry name" value="Winged helix-like DNA-binding domain superfamily/Winged helix DNA-binding domain"/>
    <property type="match status" value="1"/>
</dbReference>
<dbReference type="NCBIfam" id="TIGR02937">
    <property type="entry name" value="sigma70-ECF"/>
    <property type="match status" value="1"/>
</dbReference>
<dbReference type="InterPro" id="IPR013324">
    <property type="entry name" value="RNA_pol_sigma_r3/r4-like"/>
</dbReference>
<dbReference type="GO" id="GO:0003677">
    <property type="term" value="F:DNA binding"/>
    <property type="evidence" value="ECO:0007669"/>
    <property type="project" value="InterPro"/>
</dbReference>
<dbReference type="PANTHER" id="PTHR43133:SF46">
    <property type="entry name" value="RNA POLYMERASE SIGMA-70 FACTOR ECF SUBFAMILY"/>
    <property type="match status" value="1"/>
</dbReference>
<dbReference type="PANTHER" id="PTHR43133">
    <property type="entry name" value="RNA POLYMERASE ECF-TYPE SIGMA FACTO"/>
    <property type="match status" value="1"/>
</dbReference>
<evidence type="ECO:0000256" key="4">
    <source>
        <dbReference type="ARBA" id="ARBA00023163"/>
    </source>
</evidence>
<comment type="caution">
    <text evidence="6">The sequence shown here is derived from an EMBL/GenBank/DDBJ whole genome shotgun (WGS) entry which is preliminary data.</text>
</comment>
<dbReference type="RefSeq" id="WP_053179558.1">
    <property type="nucleotide sequence ID" value="NZ_LGIA01000024.1"/>
</dbReference>
<organism evidence="6 7">
    <name type="scientific">Sunxiuqinia dokdonensis</name>
    <dbReference type="NCBI Taxonomy" id="1409788"/>
    <lineage>
        <taxon>Bacteria</taxon>
        <taxon>Pseudomonadati</taxon>
        <taxon>Bacteroidota</taxon>
        <taxon>Bacteroidia</taxon>
        <taxon>Marinilabiliales</taxon>
        <taxon>Prolixibacteraceae</taxon>
        <taxon>Sunxiuqinia</taxon>
    </lineage>
</organism>
<dbReference type="Proteomes" id="UP000036958">
    <property type="component" value="Unassembled WGS sequence"/>
</dbReference>
<evidence type="ECO:0000313" key="7">
    <source>
        <dbReference type="Proteomes" id="UP000036958"/>
    </source>
</evidence>
<evidence type="ECO:0000256" key="2">
    <source>
        <dbReference type="ARBA" id="ARBA00023015"/>
    </source>
</evidence>
<keyword evidence="2" id="KW-0805">Transcription regulation</keyword>